<comment type="similarity">
    <text evidence="1 2">Belongs to the universal stress protein A family.</text>
</comment>
<dbReference type="EMBL" id="NQJF01000011">
    <property type="protein sequence ID" value="OYD23045.1"/>
    <property type="molecule type" value="Genomic_DNA"/>
</dbReference>
<dbReference type="Proteomes" id="UP000243640">
    <property type="component" value="Unassembled WGS sequence"/>
</dbReference>
<dbReference type="GO" id="GO:0005737">
    <property type="term" value="C:cytoplasm"/>
    <property type="evidence" value="ECO:0007669"/>
    <property type="project" value="UniProtKB-SubCell"/>
</dbReference>
<evidence type="ECO:0000313" key="5">
    <source>
        <dbReference type="EMBL" id="TDW58307.1"/>
    </source>
</evidence>
<dbReference type="RefSeq" id="WP_094278994.1">
    <property type="nucleotide sequence ID" value="NZ_NQJF01000011.1"/>
</dbReference>
<dbReference type="InterPro" id="IPR006015">
    <property type="entry name" value="Universal_stress_UspA"/>
</dbReference>
<evidence type="ECO:0000313" key="7">
    <source>
        <dbReference type="Proteomes" id="UP000295058"/>
    </source>
</evidence>
<dbReference type="SUPFAM" id="SSF52402">
    <property type="entry name" value="Adenine nucleotide alpha hydrolases-like"/>
    <property type="match status" value="1"/>
</dbReference>
<dbReference type="AlphaFoldDB" id="A0A235CGT5"/>
<feature type="domain" description="UspA" evidence="3">
    <location>
        <begin position="3"/>
        <end position="140"/>
    </location>
</feature>
<evidence type="ECO:0000313" key="6">
    <source>
        <dbReference type="Proteomes" id="UP000243640"/>
    </source>
</evidence>
<sequence length="157" mass="17304">MPYRHILVALNLNPREKPLLKRAAELAECHGAAVHLVHVQPDLSGVYVGSLNMDLRKLQMKLRLESGHELMRLLQDAQKQVDSISLPSGDLHQAVSMAVKQTGADLLICGHRPHHRFWGHLFANSVGFVDISDCDVLVVKLEPATSDKTPAHAENSA</sequence>
<protein>
    <recommendedName>
        <fullName evidence="2">Universal stress protein</fullName>
    </recommendedName>
</protein>
<keyword evidence="2" id="KW-0963">Cytoplasm</keyword>
<evidence type="ECO:0000256" key="1">
    <source>
        <dbReference type="ARBA" id="ARBA00008791"/>
    </source>
</evidence>
<proteinExistence type="inferred from homology"/>
<comment type="subcellular location">
    <subcellularLocation>
        <location evidence="2">Cytoplasm</location>
    </subcellularLocation>
</comment>
<dbReference type="InterPro" id="IPR006016">
    <property type="entry name" value="UspA"/>
</dbReference>
<evidence type="ECO:0000256" key="2">
    <source>
        <dbReference type="PIRNR" id="PIRNR006276"/>
    </source>
</evidence>
<comment type="caution">
    <text evidence="4">The sequence shown here is derived from an EMBL/GenBank/DDBJ whole genome shotgun (WGS) entry which is preliminary data.</text>
</comment>
<dbReference type="OrthoDB" id="9792500at2"/>
<reference evidence="4 6" key="1">
    <citation type="submission" date="2017-08" db="EMBL/GenBank/DDBJ databases">
        <title>Draft Genome Sequence of the Marine Bacterium Oceanimonas baumannii ATCC 700832.</title>
        <authorList>
            <person name="Mcclelland W.D."/>
            <person name="Brennan M.A."/>
            <person name="Trachtenberg A.M."/>
            <person name="Maclea K.S."/>
        </authorList>
    </citation>
    <scope>NUCLEOTIDE SEQUENCE [LARGE SCALE GENOMIC DNA]</scope>
    <source>
        <strain evidence="4 6">ATCC 700832</strain>
    </source>
</reference>
<organism evidence="4 6">
    <name type="scientific">Oceanimonas baumannii</name>
    <dbReference type="NCBI Taxonomy" id="129578"/>
    <lineage>
        <taxon>Bacteria</taxon>
        <taxon>Pseudomonadati</taxon>
        <taxon>Pseudomonadota</taxon>
        <taxon>Gammaproteobacteria</taxon>
        <taxon>Aeromonadales</taxon>
        <taxon>Aeromonadaceae</taxon>
        <taxon>Oceanimonas</taxon>
    </lineage>
</organism>
<accession>A0A235CGT5</accession>
<name>A0A235CGT5_9GAMM</name>
<dbReference type="PIRSF" id="PIRSF006276">
    <property type="entry name" value="UspA"/>
    <property type="match status" value="1"/>
</dbReference>
<evidence type="ECO:0000259" key="3">
    <source>
        <dbReference type="Pfam" id="PF00582"/>
    </source>
</evidence>
<evidence type="ECO:0000313" key="4">
    <source>
        <dbReference type="EMBL" id="OYD23045.1"/>
    </source>
</evidence>
<dbReference type="Pfam" id="PF00582">
    <property type="entry name" value="Usp"/>
    <property type="match status" value="1"/>
</dbReference>
<dbReference type="Gene3D" id="3.40.50.620">
    <property type="entry name" value="HUPs"/>
    <property type="match status" value="1"/>
</dbReference>
<gene>
    <name evidence="4" type="ORF">B6S09_13320</name>
    <name evidence="5" type="ORF">LY04_02402</name>
</gene>
<reference evidence="5 7" key="2">
    <citation type="submission" date="2019-03" db="EMBL/GenBank/DDBJ databases">
        <title>Genomic Encyclopedia of Archaeal and Bacterial Type Strains, Phase II (KMG-II): from individual species to whole genera.</title>
        <authorList>
            <person name="Goeker M."/>
        </authorList>
    </citation>
    <scope>NUCLEOTIDE SEQUENCE [LARGE SCALE GENOMIC DNA]</scope>
    <source>
        <strain evidence="5 7">DSM 15594</strain>
    </source>
</reference>
<dbReference type="Proteomes" id="UP000295058">
    <property type="component" value="Unassembled WGS sequence"/>
</dbReference>
<dbReference type="EMBL" id="SODO01000009">
    <property type="protein sequence ID" value="TDW58307.1"/>
    <property type="molecule type" value="Genomic_DNA"/>
</dbReference>
<dbReference type="InterPro" id="IPR014729">
    <property type="entry name" value="Rossmann-like_a/b/a_fold"/>
</dbReference>
<keyword evidence="7" id="KW-1185">Reference proteome</keyword>